<sequence length="515" mass="59535">MNHFDLAFLKYLQDNSPLAIDAAVQRFGKTLSTLKRTMKEINDLLPEHVQLHQDNQFIATRIGYREYIEFLQRVQFSRYITTPEERVSCLLVTLCLHDVVNKNEYYKKFNVSAGTVKNDNPLIQRQLQVHALSLVSVPRKGSRLVGNEFRLRVAACIAIVKTVEIGANHRLVAHQANEPANRAIAEQFLDECAEEIVQAAECYSRIISPIIRPGYNGRKYLLVYLSLALHRSKRGHRITPAETVQFLTTYPYQALDSDVENVCLDMLIASLTLTYRPFTLYDAALVHCVRRVCTILARKLNVTIHSPHAWFAELYNFIYAAIIQNTLRLWFDDKKLHGVEGRYPDLWLQVRQALEEIEHLWQVSFSPVHLATLVLIIKKYELRNSVVSDAKKRVIIVTNSSESKVGYFREVLLSRFHIDVVACVNINEIDLLKQEAFDLLITFTNKISNHLRYAELECVKVNFWLTQEDFRLLRERGLLPARQKIPADTFVRQVQGMSPEALKAFLEFRYGDIFI</sequence>
<dbReference type="PANTHER" id="PTHR30185">
    <property type="entry name" value="CRYPTIC BETA-GLUCOSIDE BGL OPERON ANTITERMINATOR"/>
    <property type="match status" value="1"/>
</dbReference>
<proteinExistence type="predicted"/>
<dbReference type="EMBL" id="CP087880">
    <property type="protein sequence ID" value="UGS39557.1"/>
    <property type="molecule type" value="Genomic_DNA"/>
</dbReference>
<keyword evidence="4" id="KW-1185">Reference proteome</keyword>
<organism evidence="3 4">
    <name type="scientific">Pseudocitrobacter corydidari</name>
    <dbReference type="NCBI Taxonomy" id="2891570"/>
    <lineage>
        <taxon>Bacteria</taxon>
        <taxon>Pseudomonadati</taxon>
        <taxon>Pseudomonadota</taxon>
        <taxon>Gammaproteobacteria</taxon>
        <taxon>Enterobacterales</taxon>
        <taxon>Enterobacteriaceae</taxon>
        <taxon>Pseudocitrobacter</taxon>
    </lineage>
</organism>
<dbReference type="RefSeq" id="WP_231826575.1">
    <property type="nucleotide sequence ID" value="NZ_CP087880.1"/>
</dbReference>
<keyword evidence="2" id="KW-0804">Transcription</keyword>
<evidence type="ECO:0000256" key="2">
    <source>
        <dbReference type="ARBA" id="ARBA00023163"/>
    </source>
</evidence>
<evidence type="ECO:0000313" key="4">
    <source>
        <dbReference type="Proteomes" id="UP001199659"/>
    </source>
</evidence>
<dbReference type="InterPro" id="IPR050661">
    <property type="entry name" value="BglG_antiterminators"/>
</dbReference>
<evidence type="ECO:0000313" key="3">
    <source>
        <dbReference type="EMBL" id="UGS39557.1"/>
    </source>
</evidence>
<keyword evidence="1" id="KW-0805">Transcription regulation</keyword>
<dbReference type="Proteomes" id="UP001199659">
    <property type="component" value="Chromosome"/>
</dbReference>
<evidence type="ECO:0008006" key="5">
    <source>
        <dbReference type="Google" id="ProtNLM"/>
    </source>
</evidence>
<accession>A0ABY3RYF3</accession>
<dbReference type="PANTHER" id="PTHR30185:SF18">
    <property type="entry name" value="TRANSCRIPTIONAL REGULATOR MTLR"/>
    <property type="match status" value="1"/>
</dbReference>
<gene>
    <name evidence="3" type="ORF">G163CM_02400</name>
</gene>
<evidence type="ECO:0000256" key="1">
    <source>
        <dbReference type="ARBA" id="ARBA00023015"/>
    </source>
</evidence>
<name>A0ABY3RYF3_9ENTR</name>
<protein>
    <recommendedName>
        <fullName evidence="5">Mga helix-turn-helix domain-containing protein</fullName>
    </recommendedName>
</protein>
<reference evidence="3 4" key="1">
    <citation type="journal article" date="2022" name="Int. J. Syst. Evol. Microbiol.">
        <title>Pseudocitrobacter corydidari sp. nov., isolated from the Asian emerald cockroach Corydidarum magnifica.</title>
        <authorList>
            <person name="Guzman J."/>
            <person name="Poehlein A."/>
            <person name="Glaeser S.P."/>
            <person name="Schwengers O."/>
            <person name="Blom J."/>
            <person name="Hollensteiner J."/>
            <person name="Kampfer P."/>
            <person name="Vilcinskas A."/>
        </authorList>
    </citation>
    <scope>NUCLEOTIDE SEQUENCE [LARGE SCALE GENOMIC DNA]</scope>
    <source>
        <strain evidence="3">G163CM</strain>
    </source>
</reference>